<dbReference type="HOGENOM" id="CLU_1610969_0_0_1"/>
<proteinExistence type="predicted"/>
<name>A0A0C2YVC1_HEBCY</name>
<protein>
    <submittedName>
        <fullName evidence="1">Uncharacterized protein</fullName>
    </submittedName>
</protein>
<reference evidence="1 2" key="1">
    <citation type="submission" date="2014-04" db="EMBL/GenBank/DDBJ databases">
        <authorList>
            <consortium name="DOE Joint Genome Institute"/>
            <person name="Kuo A."/>
            <person name="Gay G."/>
            <person name="Dore J."/>
            <person name="Kohler A."/>
            <person name="Nagy L.G."/>
            <person name="Floudas D."/>
            <person name="Copeland A."/>
            <person name="Barry K.W."/>
            <person name="Cichocki N."/>
            <person name="Veneault-Fourrey C."/>
            <person name="LaButti K."/>
            <person name="Lindquist E.A."/>
            <person name="Lipzen A."/>
            <person name="Lundell T."/>
            <person name="Morin E."/>
            <person name="Murat C."/>
            <person name="Sun H."/>
            <person name="Tunlid A."/>
            <person name="Henrissat B."/>
            <person name="Grigoriev I.V."/>
            <person name="Hibbett D.S."/>
            <person name="Martin F."/>
            <person name="Nordberg H.P."/>
            <person name="Cantor M.N."/>
            <person name="Hua S.X."/>
        </authorList>
    </citation>
    <scope>NUCLEOTIDE SEQUENCE [LARGE SCALE GENOMIC DNA]</scope>
    <source>
        <strain evidence="2">h7</strain>
    </source>
</reference>
<gene>
    <name evidence="1" type="ORF">M413DRAFT_432581</name>
</gene>
<evidence type="ECO:0000313" key="2">
    <source>
        <dbReference type="Proteomes" id="UP000053424"/>
    </source>
</evidence>
<evidence type="ECO:0000313" key="1">
    <source>
        <dbReference type="EMBL" id="KIM44962.1"/>
    </source>
</evidence>
<accession>A0A0C2YVC1</accession>
<dbReference type="EMBL" id="KN831773">
    <property type="protein sequence ID" value="KIM44962.1"/>
    <property type="molecule type" value="Genomic_DNA"/>
</dbReference>
<dbReference type="AlphaFoldDB" id="A0A0C2YVC1"/>
<dbReference type="Proteomes" id="UP000053424">
    <property type="component" value="Unassembled WGS sequence"/>
</dbReference>
<keyword evidence="2" id="KW-1185">Reference proteome</keyword>
<sequence length="165" mass="18743">MVWLSTDSLAQVLERVLLRSAPRHAVSNYVLFYRLLRSINSRQIYINISDEELLRLRREGSGFELYPSSFGTHNIPGKVTIFPKLWSSISKPSKHPFRCTGCLNLVIRQSLPWNTFRGNSCLWSCLLCRGLDGWLSCSSCTPISMGCENCAPTFRHSRPTEWSGG</sequence>
<organism evidence="1 2">
    <name type="scientific">Hebeloma cylindrosporum</name>
    <dbReference type="NCBI Taxonomy" id="76867"/>
    <lineage>
        <taxon>Eukaryota</taxon>
        <taxon>Fungi</taxon>
        <taxon>Dikarya</taxon>
        <taxon>Basidiomycota</taxon>
        <taxon>Agaricomycotina</taxon>
        <taxon>Agaricomycetes</taxon>
        <taxon>Agaricomycetidae</taxon>
        <taxon>Agaricales</taxon>
        <taxon>Agaricineae</taxon>
        <taxon>Hymenogastraceae</taxon>
        <taxon>Hebeloma</taxon>
    </lineage>
</organism>
<reference evidence="2" key="2">
    <citation type="submission" date="2015-01" db="EMBL/GenBank/DDBJ databases">
        <title>Evolutionary Origins and Diversification of the Mycorrhizal Mutualists.</title>
        <authorList>
            <consortium name="DOE Joint Genome Institute"/>
            <consortium name="Mycorrhizal Genomics Consortium"/>
            <person name="Kohler A."/>
            <person name="Kuo A."/>
            <person name="Nagy L.G."/>
            <person name="Floudas D."/>
            <person name="Copeland A."/>
            <person name="Barry K.W."/>
            <person name="Cichocki N."/>
            <person name="Veneault-Fourrey C."/>
            <person name="LaButti K."/>
            <person name="Lindquist E.A."/>
            <person name="Lipzen A."/>
            <person name="Lundell T."/>
            <person name="Morin E."/>
            <person name="Murat C."/>
            <person name="Riley R."/>
            <person name="Ohm R."/>
            <person name="Sun H."/>
            <person name="Tunlid A."/>
            <person name="Henrissat B."/>
            <person name="Grigoriev I.V."/>
            <person name="Hibbett D.S."/>
            <person name="Martin F."/>
        </authorList>
    </citation>
    <scope>NUCLEOTIDE SEQUENCE [LARGE SCALE GENOMIC DNA]</scope>
    <source>
        <strain evidence="2">h7</strain>
    </source>
</reference>